<dbReference type="AlphaFoldDB" id="A0A0G4HYT2"/>
<dbReference type="VEuPathDB" id="CryptoDB:Cvel_9572"/>
<name>A0A0G4HYT2_9ALVE</name>
<protein>
    <submittedName>
        <fullName evidence="1">Uncharacterized protein</fullName>
    </submittedName>
</protein>
<dbReference type="EMBL" id="CDMZ01004431">
    <property type="protein sequence ID" value="CEM49722.1"/>
    <property type="molecule type" value="Genomic_DNA"/>
</dbReference>
<accession>A0A0G4HYT2</accession>
<gene>
    <name evidence="1" type="ORF">Cvel_9572</name>
</gene>
<sequence length="142" mass="16159">MDPVRARTFFARATVLSNLLQSRLAVPLLYPLNTGAMTARGADAPKEEKNNPIASQKWQRDELAKGLSLMTPAIVGMTKIVHILKAANALSHHRGGVARRVYVQRKRTARDGRESLHLLRPQVWRLLKPGDENRTRHLKWRR</sequence>
<dbReference type="PhylomeDB" id="A0A0G4HYT2"/>
<evidence type="ECO:0000313" key="1">
    <source>
        <dbReference type="EMBL" id="CEM49722.1"/>
    </source>
</evidence>
<reference evidence="1" key="1">
    <citation type="submission" date="2014-11" db="EMBL/GenBank/DDBJ databases">
        <authorList>
            <person name="Otto D Thomas"/>
            <person name="Naeem Raeece"/>
        </authorList>
    </citation>
    <scope>NUCLEOTIDE SEQUENCE</scope>
</reference>
<proteinExistence type="predicted"/>
<organism evidence="1">
    <name type="scientific">Chromera velia CCMP2878</name>
    <dbReference type="NCBI Taxonomy" id="1169474"/>
    <lineage>
        <taxon>Eukaryota</taxon>
        <taxon>Sar</taxon>
        <taxon>Alveolata</taxon>
        <taxon>Colpodellida</taxon>
        <taxon>Chromeraceae</taxon>
        <taxon>Chromera</taxon>
    </lineage>
</organism>